<name>A0A843X7M0_COLES</name>
<dbReference type="AlphaFoldDB" id="A0A843X7M0"/>
<feature type="region of interest" description="Disordered" evidence="1">
    <location>
        <begin position="62"/>
        <end position="96"/>
    </location>
</feature>
<reference evidence="2" key="1">
    <citation type="submission" date="2017-07" db="EMBL/GenBank/DDBJ databases">
        <title>Taro Niue Genome Assembly and Annotation.</title>
        <authorList>
            <person name="Atibalentja N."/>
            <person name="Keating K."/>
            <person name="Fields C.J."/>
        </authorList>
    </citation>
    <scope>NUCLEOTIDE SEQUENCE</scope>
    <source>
        <strain evidence="2">Niue_2</strain>
        <tissue evidence="2">Leaf</tissue>
    </source>
</reference>
<proteinExistence type="predicted"/>
<keyword evidence="3" id="KW-1185">Reference proteome</keyword>
<comment type="caution">
    <text evidence="2">The sequence shown here is derived from an EMBL/GenBank/DDBJ whole genome shotgun (WGS) entry which is preliminary data.</text>
</comment>
<feature type="region of interest" description="Disordered" evidence="1">
    <location>
        <begin position="1"/>
        <end position="23"/>
    </location>
</feature>
<evidence type="ECO:0000313" key="3">
    <source>
        <dbReference type="Proteomes" id="UP000652761"/>
    </source>
</evidence>
<accession>A0A843X7M0</accession>
<protein>
    <submittedName>
        <fullName evidence="2">Uncharacterized protein</fullName>
    </submittedName>
</protein>
<dbReference type="Proteomes" id="UP000652761">
    <property type="component" value="Unassembled WGS sequence"/>
</dbReference>
<evidence type="ECO:0000256" key="1">
    <source>
        <dbReference type="SAM" id="MobiDB-lite"/>
    </source>
</evidence>
<organism evidence="2 3">
    <name type="scientific">Colocasia esculenta</name>
    <name type="common">Wild taro</name>
    <name type="synonym">Arum esculentum</name>
    <dbReference type="NCBI Taxonomy" id="4460"/>
    <lineage>
        <taxon>Eukaryota</taxon>
        <taxon>Viridiplantae</taxon>
        <taxon>Streptophyta</taxon>
        <taxon>Embryophyta</taxon>
        <taxon>Tracheophyta</taxon>
        <taxon>Spermatophyta</taxon>
        <taxon>Magnoliopsida</taxon>
        <taxon>Liliopsida</taxon>
        <taxon>Araceae</taxon>
        <taxon>Aroideae</taxon>
        <taxon>Colocasieae</taxon>
        <taxon>Colocasia</taxon>
    </lineage>
</organism>
<gene>
    <name evidence="2" type="ORF">Taro_046811</name>
</gene>
<dbReference type="EMBL" id="NMUH01005866">
    <property type="protein sequence ID" value="MQM13880.1"/>
    <property type="molecule type" value="Genomic_DNA"/>
</dbReference>
<sequence>MDLASFYTKKDPPLLRDQHSRTWSKREAHQFKREWERSSGRGFERHLRRRRRSILSGLHTEDSVAELAPTEASPDLDPAEVSPHFVTFQSDGGGEYSPHLPPSTLLAYVPQAKEAALEWAIGSRGDVVLFAGDDLIGAVSMGAINEEGIFLDEGSVDDAMVKASKESVTPPD</sequence>
<feature type="compositionally biased region" description="Basic and acidic residues" evidence="1">
    <location>
        <begin position="8"/>
        <end position="23"/>
    </location>
</feature>
<evidence type="ECO:0000313" key="2">
    <source>
        <dbReference type="EMBL" id="MQM13880.1"/>
    </source>
</evidence>